<evidence type="ECO:0000256" key="5">
    <source>
        <dbReference type="ARBA" id="ARBA00022840"/>
    </source>
</evidence>
<keyword evidence="8" id="KW-0472">Membrane</keyword>
<name>A0A078KND3_9FIRM</name>
<dbReference type="GO" id="GO:0005886">
    <property type="term" value="C:plasma membrane"/>
    <property type="evidence" value="ECO:0007669"/>
    <property type="project" value="UniProtKB-ARBA"/>
</dbReference>
<keyword evidence="6" id="KW-1278">Translocase</keyword>
<dbReference type="PROSITE" id="PS00211">
    <property type="entry name" value="ABC_TRANSPORTER_1"/>
    <property type="match status" value="1"/>
</dbReference>
<dbReference type="PANTHER" id="PTHR43166:SF30">
    <property type="entry name" value="METHIONINE IMPORT ATP-BINDING PROTEIN METN"/>
    <property type="match status" value="1"/>
</dbReference>
<evidence type="ECO:0000313" key="10">
    <source>
        <dbReference type="EMBL" id="CDZ23968.1"/>
    </source>
</evidence>
<dbReference type="InterPro" id="IPR017871">
    <property type="entry name" value="ABC_transporter-like_CS"/>
</dbReference>
<evidence type="ECO:0000256" key="1">
    <source>
        <dbReference type="ARBA" id="ARBA00005417"/>
    </source>
</evidence>
<dbReference type="FunFam" id="3.40.50.300:FF:000056">
    <property type="entry name" value="Cell division ATP-binding protein FtsE"/>
    <property type="match status" value="1"/>
</dbReference>
<evidence type="ECO:0000256" key="2">
    <source>
        <dbReference type="ARBA" id="ARBA00022448"/>
    </source>
</evidence>
<dbReference type="InterPro" id="IPR003593">
    <property type="entry name" value="AAA+_ATPase"/>
</dbReference>
<dbReference type="GO" id="GO:0016887">
    <property type="term" value="F:ATP hydrolysis activity"/>
    <property type="evidence" value="ECO:0007669"/>
    <property type="project" value="InterPro"/>
</dbReference>
<keyword evidence="10" id="KW-0378">Hydrolase</keyword>
<evidence type="ECO:0000256" key="8">
    <source>
        <dbReference type="ARBA" id="ARBA00023136"/>
    </source>
</evidence>
<dbReference type="HOGENOM" id="CLU_000604_1_22_9"/>
<dbReference type="Proteomes" id="UP000032431">
    <property type="component" value="Chromosome I"/>
</dbReference>
<comment type="similarity">
    <text evidence="1">Belongs to the ABC transporter superfamily.</text>
</comment>
<dbReference type="AlphaFoldDB" id="A0A078KND3"/>
<dbReference type="KEGG" id="ccel:CCDG5_0840"/>
<dbReference type="Gene3D" id="3.40.50.300">
    <property type="entry name" value="P-loop containing nucleotide triphosphate hydrolases"/>
    <property type="match status" value="1"/>
</dbReference>
<dbReference type="GO" id="GO:0006865">
    <property type="term" value="P:amino acid transport"/>
    <property type="evidence" value="ECO:0007669"/>
    <property type="project" value="UniProtKB-KW"/>
</dbReference>
<dbReference type="STRING" id="29343.CCDG5_0840"/>
<protein>
    <submittedName>
        <fullName evidence="10">Methionine import ATP-binding protein MetN</fullName>
        <ecNumber evidence="10">3.6.3.-</ecNumber>
    </submittedName>
</protein>
<evidence type="ECO:0000259" key="9">
    <source>
        <dbReference type="PROSITE" id="PS50893"/>
    </source>
</evidence>
<dbReference type="InterPro" id="IPR041701">
    <property type="entry name" value="MetN_ABC"/>
</dbReference>
<reference evidence="11" key="1">
    <citation type="submission" date="2014-07" db="EMBL/GenBank/DDBJ databases">
        <authorList>
            <person name="Wibberg D."/>
        </authorList>
    </citation>
    <scope>NUCLEOTIDE SEQUENCE [LARGE SCALE GENOMIC DNA]</scope>
    <source>
        <strain evidence="11">DG5</strain>
    </source>
</reference>
<dbReference type="SUPFAM" id="SSF52540">
    <property type="entry name" value="P-loop containing nucleoside triphosphate hydrolases"/>
    <property type="match status" value="1"/>
</dbReference>
<accession>A0A078KND3</accession>
<feature type="domain" description="ABC transporter" evidence="9">
    <location>
        <begin position="14"/>
        <end position="253"/>
    </location>
</feature>
<dbReference type="GO" id="GO:0005524">
    <property type="term" value="F:ATP binding"/>
    <property type="evidence" value="ECO:0007669"/>
    <property type="project" value="UniProtKB-KW"/>
</dbReference>
<keyword evidence="3" id="KW-1003">Cell membrane</keyword>
<dbReference type="InterPro" id="IPR027417">
    <property type="entry name" value="P-loop_NTPase"/>
</dbReference>
<proteinExistence type="inferred from homology"/>
<evidence type="ECO:0000256" key="3">
    <source>
        <dbReference type="ARBA" id="ARBA00022475"/>
    </source>
</evidence>
<organism evidence="10 11">
    <name type="scientific">[Clostridium] cellulosi</name>
    <dbReference type="NCBI Taxonomy" id="29343"/>
    <lineage>
        <taxon>Bacteria</taxon>
        <taxon>Bacillati</taxon>
        <taxon>Bacillota</taxon>
        <taxon>Clostridia</taxon>
        <taxon>Eubacteriales</taxon>
        <taxon>Oscillospiraceae</taxon>
        <taxon>Oscillospiraceae incertae sedis</taxon>
    </lineage>
</organism>
<dbReference type="SMART" id="SM00382">
    <property type="entry name" value="AAA"/>
    <property type="match status" value="1"/>
</dbReference>
<keyword evidence="4" id="KW-0547">Nucleotide-binding</keyword>
<sequence>MPVDKRDDVTDRYIQISDLHKTFHSHGSSLQVLKGINLTVRKGEIFGIIGFSGAGKSTLARCINRLETPDSGSIKVGGVDILSLSKKELLRERKKIGMIFQTFNLFESKNVYRNIAYPLEISGIPKAEIRRRVLETAELVGLSDKLDAYPGGLSGGQKQRVGIARALVNRPELLLSDEATSALDPQTTLQILDLLKEINRATGITILMITHELDAIRYTCERMAVLEDGKITEVGSVREIFSNPHSRTGALFAQVFTEFQQTMEMENGSGI</sequence>
<evidence type="ECO:0000313" key="11">
    <source>
        <dbReference type="Proteomes" id="UP000032431"/>
    </source>
</evidence>
<dbReference type="PANTHER" id="PTHR43166">
    <property type="entry name" value="AMINO ACID IMPORT ATP-BINDING PROTEIN"/>
    <property type="match status" value="1"/>
</dbReference>
<gene>
    <name evidence="10" type="primary">metN</name>
    <name evidence="10" type="ORF">CCDG5_0840</name>
</gene>
<dbReference type="EC" id="3.6.3.-" evidence="10"/>
<evidence type="ECO:0000256" key="6">
    <source>
        <dbReference type="ARBA" id="ARBA00022967"/>
    </source>
</evidence>
<evidence type="ECO:0000256" key="7">
    <source>
        <dbReference type="ARBA" id="ARBA00022970"/>
    </source>
</evidence>
<evidence type="ECO:0000256" key="4">
    <source>
        <dbReference type="ARBA" id="ARBA00022741"/>
    </source>
</evidence>
<dbReference type="EMBL" id="LM995447">
    <property type="protein sequence ID" value="CDZ23968.1"/>
    <property type="molecule type" value="Genomic_DNA"/>
</dbReference>
<dbReference type="PATRIC" id="fig|29343.3.peg.894"/>
<keyword evidence="7" id="KW-0029">Amino-acid transport</keyword>
<dbReference type="InterPro" id="IPR050086">
    <property type="entry name" value="MetN_ABC_transporter-like"/>
</dbReference>
<dbReference type="CDD" id="cd03258">
    <property type="entry name" value="ABC_MetN_methionine_transporter"/>
    <property type="match status" value="1"/>
</dbReference>
<dbReference type="PROSITE" id="PS50893">
    <property type="entry name" value="ABC_TRANSPORTER_2"/>
    <property type="match status" value="1"/>
</dbReference>
<keyword evidence="2" id="KW-0813">Transport</keyword>
<keyword evidence="5 10" id="KW-0067">ATP-binding</keyword>
<keyword evidence="11" id="KW-1185">Reference proteome</keyword>
<dbReference type="InterPro" id="IPR003439">
    <property type="entry name" value="ABC_transporter-like_ATP-bd"/>
</dbReference>
<dbReference type="Pfam" id="PF00005">
    <property type="entry name" value="ABC_tran"/>
    <property type="match status" value="1"/>
</dbReference>
<dbReference type="OrthoDB" id="9804199at2"/>